<protein>
    <submittedName>
        <fullName evidence="1">Uncharacterized protein</fullName>
    </submittedName>
</protein>
<proteinExistence type="predicted"/>
<dbReference type="Proteomes" id="UP000478052">
    <property type="component" value="Unassembled WGS sequence"/>
</dbReference>
<name>A0A6G0YT09_APHCR</name>
<dbReference type="OrthoDB" id="10412333at2759"/>
<organism evidence="1 2">
    <name type="scientific">Aphis craccivora</name>
    <name type="common">Cowpea aphid</name>
    <dbReference type="NCBI Taxonomy" id="307492"/>
    <lineage>
        <taxon>Eukaryota</taxon>
        <taxon>Metazoa</taxon>
        <taxon>Ecdysozoa</taxon>
        <taxon>Arthropoda</taxon>
        <taxon>Hexapoda</taxon>
        <taxon>Insecta</taxon>
        <taxon>Pterygota</taxon>
        <taxon>Neoptera</taxon>
        <taxon>Paraneoptera</taxon>
        <taxon>Hemiptera</taxon>
        <taxon>Sternorrhyncha</taxon>
        <taxon>Aphidomorpha</taxon>
        <taxon>Aphidoidea</taxon>
        <taxon>Aphididae</taxon>
        <taxon>Aphidini</taxon>
        <taxon>Aphis</taxon>
        <taxon>Aphis</taxon>
    </lineage>
</organism>
<comment type="caution">
    <text evidence="1">The sequence shown here is derived from an EMBL/GenBank/DDBJ whole genome shotgun (WGS) entry which is preliminary data.</text>
</comment>
<gene>
    <name evidence="1" type="ORF">FWK35_00007575</name>
</gene>
<keyword evidence="2" id="KW-1185">Reference proteome</keyword>
<reference evidence="1 2" key="1">
    <citation type="submission" date="2019-08" db="EMBL/GenBank/DDBJ databases">
        <title>Whole genome of Aphis craccivora.</title>
        <authorList>
            <person name="Voronova N.V."/>
            <person name="Shulinski R.S."/>
            <person name="Bandarenka Y.V."/>
            <person name="Zhorov D.G."/>
            <person name="Warner D."/>
        </authorList>
    </citation>
    <scope>NUCLEOTIDE SEQUENCE [LARGE SCALE GENOMIC DNA]</scope>
    <source>
        <strain evidence="1">180601</strain>
        <tissue evidence="1">Whole Body</tissue>
    </source>
</reference>
<evidence type="ECO:0000313" key="1">
    <source>
        <dbReference type="EMBL" id="KAF0761072.1"/>
    </source>
</evidence>
<dbReference type="AlphaFoldDB" id="A0A6G0YT09"/>
<sequence>MNSIRNACITCSEKTGTNVGATKPNKSLYIHKSEYLPDEEVTTEDNSAKQSMTNRIRSIITKPVDLITNIWPVRRVLSSLKTAVNIFNPQTTANDKPLKN</sequence>
<accession>A0A6G0YT09</accession>
<dbReference type="EMBL" id="VUJU01002501">
    <property type="protein sequence ID" value="KAF0761072.1"/>
    <property type="molecule type" value="Genomic_DNA"/>
</dbReference>
<evidence type="ECO:0000313" key="2">
    <source>
        <dbReference type="Proteomes" id="UP000478052"/>
    </source>
</evidence>